<accession>A0A7J8IJ52</accession>
<sequence>MKQQKTGTRPASPMTGLCQRAALWLVWLISLGSPMLNSLLLQKPVKVYLCNWGTQKILLFHLTSSS</sequence>
<keyword evidence="1" id="KW-0812">Transmembrane</keyword>
<feature type="transmembrane region" description="Helical" evidence="1">
    <location>
        <begin position="21"/>
        <end position="41"/>
    </location>
</feature>
<keyword evidence="1" id="KW-0472">Membrane</keyword>
<dbReference type="EMBL" id="JACASE010000003">
    <property type="protein sequence ID" value="KAF6484646.1"/>
    <property type="molecule type" value="Genomic_DNA"/>
</dbReference>
<reference evidence="2 3" key="1">
    <citation type="journal article" date="2020" name="Nature">
        <title>Six reference-quality genomes reveal evolution of bat adaptations.</title>
        <authorList>
            <person name="Jebb D."/>
            <person name="Huang Z."/>
            <person name="Pippel M."/>
            <person name="Hughes G.M."/>
            <person name="Lavrichenko K."/>
            <person name="Devanna P."/>
            <person name="Winkler S."/>
            <person name="Jermiin L.S."/>
            <person name="Skirmuntt E.C."/>
            <person name="Katzourakis A."/>
            <person name="Burkitt-Gray L."/>
            <person name="Ray D.A."/>
            <person name="Sullivan K.A.M."/>
            <person name="Roscito J.G."/>
            <person name="Kirilenko B.M."/>
            <person name="Davalos L.M."/>
            <person name="Corthals A.P."/>
            <person name="Power M.L."/>
            <person name="Jones G."/>
            <person name="Ransome R.D."/>
            <person name="Dechmann D.K.N."/>
            <person name="Locatelli A.G."/>
            <person name="Puechmaille S.J."/>
            <person name="Fedrigo O."/>
            <person name="Jarvis E.D."/>
            <person name="Hiller M."/>
            <person name="Vernes S.C."/>
            <person name="Myers E.W."/>
            <person name="Teeling E.C."/>
        </authorList>
    </citation>
    <scope>NUCLEOTIDE SEQUENCE [LARGE SCALE GENOMIC DNA]</scope>
    <source>
        <strain evidence="2">MRouAeg1</strain>
        <tissue evidence="2">Muscle</tissue>
    </source>
</reference>
<gene>
    <name evidence="2" type="ORF">HJG63_005650</name>
</gene>
<dbReference type="AlphaFoldDB" id="A0A7J8IJ52"/>
<keyword evidence="1" id="KW-1133">Transmembrane helix</keyword>
<protein>
    <submittedName>
        <fullName evidence="2">Glucuronic acid epimerase</fullName>
    </submittedName>
</protein>
<evidence type="ECO:0000313" key="2">
    <source>
        <dbReference type="EMBL" id="KAF6484646.1"/>
    </source>
</evidence>
<proteinExistence type="predicted"/>
<evidence type="ECO:0000256" key="1">
    <source>
        <dbReference type="SAM" id="Phobius"/>
    </source>
</evidence>
<keyword evidence="3" id="KW-1185">Reference proteome</keyword>
<dbReference type="Proteomes" id="UP000593571">
    <property type="component" value="Unassembled WGS sequence"/>
</dbReference>
<evidence type="ECO:0000313" key="3">
    <source>
        <dbReference type="Proteomes" id="UP000593571"/>
    </source>
</evidence>
<organism evidence="2 3">
    <name type="scientific">Rousettus aegyptiacus</name>
    <name type="common">Egyptian fruit bat</name>
    <name type="synonym">Pteropus aegyptiacus</name>
    <dbReference type="NCBI Taxonomy" id="9407"/>
    <lineage>
        <taxon>Eukaryota</taxon>
        <taxon>Metazoa</taxon>
        <taxon>Chordata</taxon>
        <taxon>Craniata</taxon>
        <taxon>Vertebrata</taxon>
        <taxon>Euteleostomi</taxon>
        <taxon>Mammalia</taxon>
        <taxon>Eutheria</taxon>
        <taxon>Laurasiatheria</taxon>
        <taxon>Chiroptera</taxon>
        <taxon>Yinpterochiroptera</taxon>
        <taxon>Pteropodoidea</taxon>
        <taxon>Pteropodidae</taxon>
        <taxon>Rousettinae</taxon>
        <taxon>Rousettus</taxon>
    </lineage>
</organism>
<comment type="caution">
    <text evidence="2">The sequence shown here is derived from an EMBL/GenBank/DDBJ whole genome shotgun (WGS) entry which is preliminary data.</text>
</comment>
<name>A0A7J8IJ52_ROUAE</name>